<evidence type="ECO:0000313" key="5">
    <source>
        <dbReference type="EMBL" id="RFO97146.1"/>
    </source>
</evidence>
<evidence type="ECO:0000256" key="2">
    <source>
        <dbReference type="ARBA" id="ARBA00022729"/>
    </source>
</evidence>
<evidence type="ECO:0000259" key="4">
    <source>
        <dbReference type="Pfam" id="PF13505"/>
    </source>
</evidence>
<dbReference type="InterPro" id="IPR011250">
    <property type="entry name" value="OMP/PagP_B-barrel"/>
</dbReference>
<dbReference type="OrthoDB" id="5360144at2"/>
<dbReference type="Pfam" id="PF13505">
    <property type="entry name" value="OMP_b-brl"/>
    <property type="match status" value="1"/>
</dbReference>
<name>A0A3E1RCQ6_9BURK</name>
<dbReference type="InterPro" id="IPR006315">
    <property type="entry name" value="OM_autotransptr_brl_dom"/>
</dbReference>
<organism evidence="5 6">
    <name type="scientific">Rhodoferax lacus</name>
    <dbReference type="NCBI Taxonomy" id="2184758"/>
    <lineage>
        <taxon>Bacteria</taxon>
        <taxon>Pseudomonadati</taxon>
        <taxon>Pseudomonadota</taxon>
        <taxon>Betaproteobacteria</taxon>
        <taxon>Burkholderiales</taxon>
        <taxon>Comamonadaceae</taxon>
        <taxon>Rhodoferax</taxon>
    </lineage>
</organism>
<feature type="domain" description="Outer membrane protein beta-barrel" evidence="4">
    <location>
        <begin position="13"/>
        <end position="200"/>
    </location>
</feature>
<evidence type="ECO:0000256" key="1">
    <source>
        <dbReference type="ARBA" id="ARBA00004442"/>
    </source>
</evidence>
<dbReference type="Proteomes" id="UP000260665">
    <property type="component" value="Unassembled WGS sequence"/>
</dbReference>
<dbReference type="GO" id="GO:0009279">
    <property type="term" value="C:cell outer membrane"/>
    <property type="evidence" value="ECO:0007669"/>
    <property type="project" value="UniProtKB-SubCell"/>
</dbReference>
<evidence type="ECO:0000256" key="3">
    <source>
        <dbReference type="SAM" id="SignalP"/>
    </source>
</evidence>
<protein>
    <recommendedName>
        <fullName evidence="4">Outer membrane protein beta-barrel domain-containing protein</fullName>
    </recommendedName>
</protein>
<evidence type="ECO:0000313" key="6">
    <source>
        <dbReference type="Proteomes" id="UP000260665"/>
    </source>
</evidence>
<comment type="subcellular location">
    <subcellularLocation>
        <location evidence="1">Cell outer membrane</location>
    </subcellularLocation>
</comment>
<dbReference type="SUPFAM" id="SSF56925">
    <property type="entry name" value="OMPA-like"/>
    <property type="match status" value="1"/>
</dbReference>
<dbReference type="NCBIfam" id="TIGR01414">
    <property type="entry name" value="autotrans_barl"/>
    <property type="match status" value="1"/>
</dbReference>
<dbReference type="Gene3D" id="2.40.160.20">
    <property type="match status" value="1"/>
</dbReference>
<proteinExistence type="predicted"/>
<feature type="signal peptide" evidence="3">
    <location>
        <begin position="1"/>
        <end position="26"/>
    </location>
</feature>
<sequence>MTHTKSLISTLIAATLMLGAAQMASAQSMDKPSTVTPGSSYVALSGGPADFSRISGGNGLYSRDDTDTAYSVAYGNYAYNQNLGVEIGYTNFGEVSRGGGTSKAEGVNFSLIGRLPINPMFNLLGKVGTTYGHTEVSAKPLSQVATGTENGFDWSYGIGAEMVISPQWSAVLSYDEQFMKFAGNSSERITTTQIGVRMRF</sequence>
<dbReference type="EMBL" id="QFZK01000004">
    <property type="protein sequence ID" value="RFO97146.1"/>
    <property type="molecule type" value="Genomic_DNA"/>
</dbReference>
<keyword evidence="2 3" id="KW-0732">Signal</keyword>
<keyword evidence="6" id="KW-1185">Reference proteome</keyword>
<accession>A0A3E1RCQ6</accession>
<comment type="caution">
    <text evidence="5">The sequence shown here is derived from an EMBL/GenBank/DDBJ whole genome shotgun (WGS) entry which is preliminary data.</text>
</comment>
<gene>
    <name evidence="5" type="ORF">DIC66_08355</name>
</gene>
<dbReference type="RefSeq" id="WP_117176043.1">
    <property type="nucleotide sequence ID" value="NZ_QFZK01000004.1"/>
</dbReference>
<reference evidence="5 6" key="1">
    <citation type="submission" date="2018-05" db="EMBL/GenBank/DDBJ databases">
        <title>Rhodoferax soyangensis sp.nov., isolated from an oligotrophic freshwater lake.</title>
        <authorList>
            <person name="Park M."/>
        </authorList>
    </citation>
    <scope>NUCLEOTIDE SEQUENCE [LARGE SCALE GENOMIC DNA]</scope>
    <source>
        <strain evidence="5 6">IMCC26218</strain>
    </source>
</reference>
<feature type="chain" id="PRO_5017792499" description="Outer membrane protein beta-barrel domain-containing protein" evidence="3">
    <location>
        <begin position="27"/>
        <end position="200"/>
    </location>
</feature>
<dbReference type="InterPro" id="IPR027385">
    <property type="entry name" value="Beta-barrel_OMP"/>
</dbReference>
<dbReference type="AlphaFoldDB" id="A0A3E1RCQ6"/>